<dbReference type="Gene3D" id="3.40.50.970">
    <property type="match status" value="2"/>
</dbReference>
<protein>
    <recommendedName>
        <fullName evidence="4">2-hydroxyacyl-CoA lyase 2</fullName>
    </recommendedName>
    <alternativeName>
        <fullName evidence="7">IlvB-like protein</fullName>
    </alternativeName>
</protein>
<dbReference type="Pfam" id="PF02776">
    <property type="entry name" value="TPP_enzyme_N"/>
    <property type="match status" value="1"/>
</dbReference>
<evidence type="ECO:0000256" key="6">
    <source>
        <dbReference type="ARBA" id="ARBA00023052"/>
    </source>
</evidence>
<evidence type="ECO:0000256" key="3">
    <source>
        <dbReference type="ARBA" id="ARBA00007812"/>
    </source>
</evidence>
<dbReference type="GO" id="GO:0046872">
    <property type="term" value="F:metal ion binding"/>
    <property type="evidence" value="ECO:0007669"/>
    <property type="project" value="UniProtKB-KW"/>
</dbReference>
<dbReference type="InterPro" id="IPR045229">
    <property type="entry name" value="TPP_enz"/>
</dbReference>
<evidence type="ECO:0000256" key="2">
    <source>
        <dbReference type="ARBA" id="ARBA00001964"/>
    </source>
</evidence>
<dbReference type="PANTHER" id="PTHR18968:SF166">
    <property type="entry name" value="2-HYDROXYACYL-COA LYASE 2"/>
    <property type="match status" value="1"/>
</dbReference>
<dbReference type="InterPro" id="IPR012000">
    <property type="entry name" value="Thiamin_PyroP_enz_cen_dom"/>
</dbReference>
<comment type="similarity">
    <text evidence="3 10">Belongs to the TPP enzyme family.</text>
</comment>
<evidence type="ECO:0000313" key="15">
    <source>
        <dbReference type="EMBL" id="KAL3112315.1"/>
    </source>
</evidence>
<keyword evidence="16" id="KW-1185">Reference proteome</keyword>
<dbReference type="PANTHER" id="PTHR18968">
    <property type="entry name" value="THIAMINE PYROPHOSPHATE ENZYMES"/>
    <property type="match status" value="1"/>
</dbReference>
<comment type="cofactor">
    <cofactor evidence="2">
        <name>thiamine diphosphate</name>
        <dbReference type="ChEBI" id="CHEBI:58937"/>
    </cofactor>
</comment>
<dbReference type="CDD" id="cd02004">
    <property type="entry name" value="TPP_BZL_OCoD_HPCL"/>
    <property type="match status" value="1"/>
</dbReference>
<evidence type="ECO:0000256" key="5">
    <source>
        <dbReference type="ARBA" id="ARBA00022723"/>
    </source>
</evidence>
<dbReference type="AlphaFoldDB" id="A0ABD2LC90"/>
<evidence type="ECO:0000256" key="11">
    <source>
        <dbReference type="SAM" id="MobiDB-lite"/>
    </source>
</evidence>
<keyword evidence="6 10" id="KW-0786">Thiamine pyrophosphate</keyword>
<reference evidence="15 16" key="1">
    <citation type="submission" date="2024-10" db="EMBL/GenBank/DDBJ databases">
        <authorList>
            <person name="Kim D."/>
        </authorList>
    </citation>
    <scope>NUCLEOTIDE SEQUENCE [LARGE SCALE GENOMIC DNA]</scope>
    <source>
        <strain evidence="15">BH-2024</strain>
    </source>
</reference>
<dbReference type="InterPro" id="IPR012001">
    <property type="entry name" value="Thiamin_PyroP_enz_TPP-bd_dom"/>
</dbReference>
<dbReference type="CDD" id="cd07035">
    <property type="entry name" value="TPP_PYR_POX_like"/>
    <property type="match status" value="1"/>
</dbReference>
<feature type="region of interest" description="Disordered" evidence="11">
    <location>
        <begin position="629"/>
        <end position="655"/>
    </location>
</feature>
<feature type="domain" description="Thiamine pyrophosphate enzyme TPP-binding" evidence="13">
    <location>
        <begin position="483"/>
        <end position="624"/>
    </location>
</feature>
<dbReference type="InterPro" id="IPR000399">
    <property type="entry name" value="TPP-bd_CS"/>
</dbReference>
<evidence type="ECO:0000256" key="7">
    <source>
        <dbReference type="ARBA" id="ARBA00030510"/>
    </source>
</evidence>
<dbReference type="EMBL" id="JBICBT010000476">
    <property type="protein sequence ID" value="KAL3112315.1"/>
    <property type="molecule type" value="Genomic_DNA"/>
</dbReference>
<comment type="cofactor">
    <cofactor evidence="1">
        <name>Mg(2+)</name>
        <dbReference type="ChEBI" id="CHEBI:18420"/>
    </cofactor>
</comment>
<evidence type="ECO:0000259" key="12">
    <source>
        <dbReference type="Pfam" id="PF00205"/>
    </source>
</evidence>
<keyword evidence="5" id="KW-0479">Metal-binding</keyword>
<evidence type="ECO:0000313" key="16">
    <source>
        <dbReference type="Proteomes" id="UP001620626"/>
    </source>
</evidence>
<comment type="catalytic activity">
    <reaction evidence="8">
        <text>2-hydroxyoctadecanoyl-CoA = heptadecanal + formyl-CoA</text>
        <dbReference type="Rhea" id="RHEA:55196"/>
        <dbReference type="ChEBI" id="CHEBI:57376"/>
        <dbReference type="ChEBI" id="CHEBI:74116"/>
        <dbReference type="ChEBI" id="CHEBI:138631"/>
    </reaction>
    <physiologicalReaction direction="left-to-right" evidence="8">
        <dbReference type="Rhea" id="RHEA:55197"/>
    </physiologicalReaction>
</comment>
<dbReference type="Proteomes" id="UP001620626">
    <property type="component" value="Unassembled WGS sequence"/>
</dbReference>
<organism evidence="15 16">
    <name type="scientific">Heterodera trifolii</name>
    <dbReference type="NCBI Taxonomy" id="157864"/>
    <lineage>
        <taxon>Eukaryota</taxon>
        <taxon>Metazoa</taxon>
        <taxon>Ecdysozoa</taxon>
        <taxon>Nematoda</taxon>
        <taxon>Chromadorea</taxon>
        <taxon>Rhabditida</taxon>
        <taxon>Tylenchina</taxon>
        <taxon>Tylenchomorpha</taxon>
        <taxon>Tylenchoidea</taxon>
        <taxon>Heteroderidae</taxon>
        <taxon>Heteroderinae</taxon>
        <taxon>Heterodera</taxon>
    </lineage>
</organism>
<accession>A0ABD2LC90</accession>
<dbReference type="InterPro" id="IPR011766">
    <property type="entry name" value="TPP_enzyme_TPP-bd"/>
</dbReference>
<comment type="caution">
    <text evidence="15">The sequence shown here is derived from an EMBL/GenBank/DDBJ whole genome shotgun (WGS) entry which is preliminary data.</text>
</comment>
<dbReference type="Pfam" id="PF00205">
    <property type="entry name" value="TPP_enzyme_M"/>
    <property type="match status" value="1"/>
</dbReference>
<dbReference type="InterPro" id="IPR029035">
    <property type="entry name" value="DHS-like_NAD/FAD-binding_dom"/>
</dbReference>
<evidence type="ECO:0000256" key="8">
    <source>
        <dbReference type="ARBA" id="ARBA00048738"/>
    </source>
</evidence>
<dbReference type="SUPFAM" id="SSF52467">
    <property type="entry name" value="DHS-like NAD/FAD-binding domain"/>
    <property type="match status" value="1"/>
</dbReference>
<name>A0ABD2LC90_9BILA</name>
<dbReference type="SUPFAM" id="SSF52518">
    <property type="entry name" value="Thiamin diphosphate-binding fold (THDP-binding)"/>
    <property type="match status" value="2"/>
</dbReference>
<gene>
    <name evidence="15" type="ORF">niasHT_012420</name>
</gene>
<feature type="domain" description="Thiamine pyrophosphate enzyme central" evidence="12">
    <location>
        <begin position="281"/>
        <end position="413"/>
    </location>
</feature>
<evidence type="ECO:0000256" key="9">
    <source>
        <dbReference type="ARBA" id="ARBA00048767"/>
    </source>
</evidence>
<dbReference type="Gene3D" id="3.40.50.1220">
    <property type="entry name" value="TPP-binding domain"/>
    <property type="match status" value="1"/>
</dbReference>
<evidence type="ECO:0000256" key="10">
    <source>
        <dbReference type="RuleBase" id="RU362132"/>
    </source>
</evidence>
<evidence type="ECO:0000259" key="13">
    <source>
        <dbReference type="Pfam" id="PF02775"/>
    </source>
</evidence>
<dbReference type="Pfam" id="PF02775">
    <property type="entry name" value="TPP_enzyme_C"/>
    <property type="match status" value="1"/>
</dbReference>
<dbReference type="PROSITE" id="PS00187">
    <property type="entry name" value="TPP_ENZYMES"/>
    <property type="match status" value="1"/>
</dbReference>
<dbReference type="InterPro" id="IPR029061">
    <property type="entry name" value="THDP-binding"/>
</dbReference>
<sequence length="732" mass="79023">MCPCLLFFVLFIAALCLLISIKILRLTNLDILFRVRDGLRSGKPFITALFRIDTESQRHGGELVAEVLKAHGVRELFTLCGGHISPILVACEQIGIRVLDTRHEATAVFAADAAARLRQDIGVAAVTAGPGITNTVTALKNAQMAESPVLLLGGASPSLLKGRGALQDIDQQTLVRSLCKFSARVTCVRHIVPTIRNAIATAKSGTPGPVFVELPIDVLYPYKSVEREAGLSNAPQKGLVKSLLDAYIRTHIANTFSDAWQPEQPLLPLAVRVPRPTTTQIEQLATLLSTAERPLLLVGSQAMAPPVKAAELAQTVEALGVPAYLGGMARGLLGAHSAIQMRQERKTALREADLVILAGAVCDFRLSYGRVLSPKCKVVTINRNREQMLKNHGVFWHSAMAIQADVGSTLVQLHQRMASDSSAVDGHQRWDAWLNALRSRERDTDTRNEAKATERTADGRLNPLRLLRMLNEVLPDNTILVADGGDFVGTAAYTVQPRGPLQWLDPGAFGTLGCGAGFALGAKAVHPDCPVLILYGDGACGFSLMDIDSFVRHRLPVVALIGNDACWAQIARDQVPWFNSAVGCELSHVNYDGVGTALGANGIRLEEPIGDAELRDKLRQALAQCQGRRRNSAVAEEKDGTGGNNGTTDDDNGGQSTVINALIGRTNFREGSISDRPRSSMNVDECAPVRERLCPSVPNPTTCAPADQDFDQSWLEGLEEINQSAFRPRVVR</sequence>
<dbReference type="FunFam" id="3.40.50.970:FF:000007">
    <property type="entry name" value="Acetolactate synthase"/>
    <property type="match status" value="1"/>
</dbReference>
<evidence type="ECO:0000256" key="1">
    <source>
        <dbReference type="ARBA" id="ARBA00001946"/>
    </source>
</evidence>
<evidence type="ECO:0000256" key="4">
    <source>
        <dbReference type="ARBA" id="ARBA00018936"/>
    </source>
</evidence>
<comment type="catalytic activity">
    <reaction evidence="9">
        <text>(2R)-hydroxyhexadecanoyl-CoA = pentadecanal + formyl-CoA</text>
        <dbReference type="Rhea" id="RHEA:55212"/>
        <dbReference type="ChEBI" id="CHEBI:17302"/>
        <dbReference type="ChEBI" id="CHEBI:57376"/>
        <dbReference type="ChEBI" id="CHEBI:138654"/>
    </reaction>
    <physiologicalReaction direction="left-to-right" evidence="9">
        <dbReference type="Rhea" id="RHEA:55213"/>
    </physiologicalReaction>
</comment>
<evidence type="ECO:0000259" key="14">
    <source>
        <dbReference type="Pfam" id="PF02776"/>
    </source>
</evidence>
<proteinExistence type="inferred from homology"/>
<feature type="domain" description="Thiamine pyrophosphate enzyme N-terminal TPP-binding" evidence="14">
    <location>
        <begin position="59"/>
        <end position="173"/>
    </location>
</feature>